<evidence type="ECO:0000313" key="2">
    <source>
        <dbReference type="Proteomes" id="UP000254939"/>
    </source>
</evidence>
<dbReference type="Proteomes" id="UP000254939">
    <property type="component" value="Unassembled WGS sequence"/>
</dbReference>
<dbReference type="EMBL" id="NAAC01000031">
    <property type="protein sequence ID" value="RDJ05802.1"/>
    <property type="molecule type" value="Genomic_DNA"/>
</dbReference>
<gene>
    <name evidence="1" type="ORF">B5K06_25585</name>
</gene>
<sequence>MKDLYPWHGIQSLRNKFLVRGRLCGKGNSALEDETRQRLVDELMSAQRAIQDVSNDPANFAQARRRVDESKNALSERDLVWWPDGEPDLNRHLVKNMPYAAWFEWLQT</sequence>
<dbReference type="AlphaFoldDB" id="A0A370KJ47"/>
<name>A0A370KJ47_9HYPH</name>
<dbReference type="RefSeq" id="WP_114714993.1">
    <property type="nucleotide sequence ID" value="NZ_KZ857266.1"/>
</dbReference>
<protein>
    <submittedName>
        <fullName evidence="1">Uncharacterized protein</fullName>
    </submittedName>
</protein>
<proteinExistence type="predicted"/>
<dbReference type="OrthoDB" id="34459at2"/>
<accession>A0A370KJ47</accession>
<reference evidence="1 2" key="1">
    <citation type="submission" date="2017-03" db="EMBL/GenBank/DDBJ databases">
        <title>Genome analysis of Rhizobial strains effectives or ineffectives for nitrogen fixation isolated from bean seeds.</title>
        <authorList>
            <person name="Peralta H."/>
            <person name="Aguilar-Vera A."/>
            <person name="Mora Y."/>
            <person name="Vargas-Lagunas C."/>
            <person name="Girard L."/>
            <person name="Mora J."/>
        </authorList>
    </citation>
    <scope>NUCLEOTIDE SEQUENCE [LARGE SCALE GENOMIC DNA]</scope>
    <source>
        <strain evidence="1 2">CCGM3</strain>
    </source>
</reference>
<comment type="caution">
    <text evidence="1">The sequence shown here is derived from an EMBL/GenBank/DDBJ whole genome shotgun (WGS) entry which is preliminary data.</text>
</comment>
<evidence type="ECO:0000313" key="1">
    <source>
        <dbReference type="EMBL" id="RDJ05802.1"/>
    </source>
</evidence>
<organism evidence="1 2">
    <name type="scientific">Rhizobium grahamii</name>
    <dbReference type="NCBI Taxonomy" id="1120045"/>
    <lineage>
        <taxon>Bacteria</taxon>
        <taxon>Pseudomonadati</taxon>
        <taxon>Pseudomonadota</taxon>
        <taxon>Alphaproteobacteria</taxon>
        <taxon>Hyphomicrobiales</taxon>
        <taxon>Rhizobiaceae</taxon>
        <taxon>Rhizobium/Agrobacterium group</taxon>
        <taxon>Rhizobium</taxon>
    </lineage>
</organism>